<dbReference type="EMBL" id="RRYP01011849">
    <property type="protein sequence ID" value="TNV77473.1"/>
    <property type="molecule type" value="Genomic_DNA"/>
</dbReference>
<dbReference type="AlphaFoldDB" id="A0A8J8NMC9"/>
<reference evidence="1" key="1">
    <citation type="submission" date="2019-06" db="EMBL/GenBank/DDBJ databases">
        <authorList>
            <person name="Zheng W."/>
        </authorList>
    </citation>
    <scope>NUCLEOTIDE SEQUENCE</scope>
    <source>
        <strain evidence="1">QDHG01</strain>
    </source>
</reference>
<keyword evidence="2" id="KW-1185">Reference proteome</keyword>
<protein>
    <submittedName>
        <fullName evidence="1">Uncharacterized protein</fullName>
    </submittedName>
</protein>
<organism evidence="1 2">
    <name type="scientific">Halteria grandinella</name>
    <dbReference type="NCBI Taxonomy" id="5974"/>
    <lineage>
        <taxon>Eukaryota</taxon>
        <taxon>Sar</taxon>
        <taxon>Alveolata</taxon>
        <taxon>Ciliophora</taxon>
        <taxon>Intramacronucleata</taxon>
        <taxon>Spirotrichea</taxon>
        <taxon>Stichotrichia</taxon>
        <taxon>Sporadotrichida</taxon>
        <taxon>Halteriidae</taxon>
        <taxon>Halteria</taxon>
    </lineage>
</organism>
<comment type="caution">
    <text evidence="1">The sequence shown here is derived from an EMBL/GenBank/DDBJ whole genome shotgun (WGS) entry which is preliminary data.</text>
</comment>
<accession>A0A8J8NMC9</accession>
<name>A0A8J8NMC9_HALGN</name>
<proteinExistence type="predicted"/>
<sequence length="112" mass="12807">MQFQAKYISPEYFWSSTTKLTLQFSVAEQVAIRSPSSFIFGREIFVQDFSGKSRTPLELIPLCISRGKVAILWSFELIRSGLIFSMLLSDCSKFDFAAEGLIDYILQTLILY</sequence>
<evidence type="ECO:0000313" key="1">
    <source>
        <dbReference type="EMBL" id="TNV77473.1"/>
    </source>
</evidence>
<gene>
    <name evidence="1" type="ORF">FGO68_gene2444</name>
</gene>
<dbReference type="Proteomes" id="UP000785679">
    <property type="component" value="Unassembled WGS sequence"/>
</dbReference>
<evidence type="ECO:0000313" key="2">
    <source>
        <dbReference type="Proteomes" id="UP000785679"/>
    </source>
</evidence>